<evidence type="ECO:0000256" key="1">
    <source>
        <dbReference type="ARBA" id="ARBA00022801"/>
    </source>
</evidence>
<accession>A0ABT7UWE5</accession>
<dbReference type="Gene3D" id="3.40.710.10">
    <property type="entry name" value="DD-peptidase/beta-lactamase superfamily"/>
    <property type="match status" value="1"/>
</dbReference>
<dbReference type="PANTHER" id="PTHR43283">
    <property type="entry name" value="BETA-LACTAMASE-RELATED"/>
    <property type="match status" value="1"/>
</dbReference>
<dbReference type="InterPro" id="IPR001466">
    <property type="entry name" value="Beta-lactam-related"/>
</dbReference>
<proteinExistence type="predicted"/>
<evidence type="ECO:0000313" key="3">
    <source>
        <dbReference type="EMBL" id="MDM8266021.1"/>
    </source>
</evidence>
<evidence type="ECO:0000259" key="2">
    <source>
        <dbReference type="Pfam" id="PF00144"/>
    </source>
</evidence>
<evidence type="ECO:0000313" key="4">
    <source>
        <dbReference type="Proteomes" id="UP001529343"/>
    </source>
</evidence>
<organism evidence="3 4">
    <name type="scientific">Limosilactobacillus pontis</name>
    <dbReference type="NCBI Taxonomy" id="35787"/>
    <lineage>
        <taxon>Bacteria</taxon>
        <taxon>Bacillati</taxon>
        <taxon>Bacillota</taxon>
        <taxon>Bacilli</taxon>
        <taxon>Lactobacillales</taxon>
        <taxon>Lactobacillaceae</taxon>
        <taxon>Limosilactobacillus</taxon>
    </lineage>
</organism>
<feature type="domain" description="Beta-lactamase-related" evidence="2">
    <location>
        <begin position="14"/>
        <end position="318"/>
    </location>
</feature>
<dbReference type="RefSeq" id="WP_283593041.1">
    <property type="nucleotide sequence ID" value="NZ_JAUDDW010000004.1"/>
</dbReference>
<keyword evidence="4" id="KW-1185">Reference proteome</keyword>
<sequence>MEQYQETINQLNAMVDEGIVPGMTYMIFDGTQEWTATRGWAQLKPTREKLRSGMLFDLASLTKVVGTVPVIAMLIQEGELHLDDPVQKYLPEFTDSRPTIRNLLTHTSGIRGYIPHRNELPAAQLKRAFLTQQTVDSTLNRQIRYADVNYLYLGWIIERLCNQPVQEVIRQRVLEPLGMTTAGFHPDPAEAVPTEIQKGRGPIRGQVHDPKGYILGEHCGCAGLFAGLHDLVIFGRQLIENNLEGMLNDELVDAMFKDQTLISGPHSRSLGWKLLHDRRDGHFLISHTGFTGTWMILDRQNDQGFILLSNRVHPTARNQKYLDCRDQIYATYLREKN</sequence>
<dbReference type="InterPro" id="IPR050789">
    <property type="entry name" value="Diverse_Enzym_Activities"/>
</dbReference>
<reference evidence="4" key="1">
    <citation type="submission" date="2023-06" db="EMBL/GenBank/DDBJ databases">
        <title>Identification and characterization of horizontal gene transfer across gut microbiota members of farm animals based on homology search.</title>
        <authorList>
            <person name="Zeman M."/>
            <person name="Kubasova T."/>
            <person name="Jahodarova E."/>
            <person name="Nykrynova M."/>
            <person name="Rychlik I."/>
        </authorList>
    </citation>
    <scope>NUCLEOTIDE SEQUENCE [LARGE SCALE GENOMIC DNA]</scope>
    <source>
        <strain evidence="4">161_Gplus</strain>
    </source>
</reference>
<comment type="caution">
    <text evidence="3">The sequence shown here is derived from an EMBL/GenBank/DDBJ whole genome shotgun (WGS) entry which is preliminary data.</text>
</comment>
<dbReference type="SUPFAM" id="SSF56601">
    <property type="entry name" value="beta-lactamase/transpeptidase-like"/>
    <property type="match status" value="1"/>
</dbReference>
<dbReference type="GO" id="GO:0016787">
    <property type="term" value="F:hydrolase activity"/>
    <property type="evidence" value="ECO:0007669"/>
    <property type="project" value="UniProtKB-KW"/>
</dbReference>
<dbReference type="EC" id="3.1.1.103" evidence="3"/>
<dbReference type="EMBL" id="JAUDDW010000004">
    <property type="protein sequence ID" value="MDM8266021.1"/>
    <property type="molecule type" value="Genomic_DNA"/>
</dbReference>
<name>A0ABT7UWE5_9LACO</name>
<keyword evidence="1 3" id="KW-0378">Hydrolase</keyword>
<dbReference type="PANTHER" id="PTHR43283:SF11">
    <property type="entry name" value="BETA-LACTAMASE-RELATED DOMAIN-CONTAINING PROTEIN"/>
    <property type="match status" value="1"/>
</dbReference>
<dbReference type="InterPro" id="IPR012338">
    <property type="entry name" value="Beta-lactam/transpept-like"/>
</dbReference>
<protein>
    <submittedName>
        <fullName evidence="3">Serine hydrolase domain-containing protein</fullName>
        <ecNumber evidence="3">3.1.1.103</ecNumber>
    </submittedName>
</protein>
<gene>
    <name evidence="3" type="ORF">QUW44_02385</name>
</gene>
<dbReference type="Proteomes" id="UP001529343">
    <property type="component" value="Unassembled WGS sequence"/>
</dbReference>
<reference evidence="3 4" key="2">
    <citation type="submission" date="2023-06" db="EMBL/GenBank/DDBJ databases">
        <authorList>
            <person name="Zeman M."/>
            <person name="Kubasova T."/>
            <person name="Jahodarova E."/>
            <person name="Nykrynova M."/>
            <person name="Rychlik I."/>
        </authorList>
    </citation>
    <scope>NUCLEOTIDE SEQUENCE [LARGE SCALE GENOMIC DNA]</scope>
    <source>
        <strain evidence="3 4">161_Gplus</strain>
    </source>
</reference>
<dbReference type="Pfam" id="PF00144">
    <property type="entry name" value="Beta-lactamase"/>
    <property type="match status" value="1"/>
</dbReference>